<dbReference type="PANTHER" id="PTHR43343">
    <property type="entry name" value="PEPTIDASE S12"/>
    <property type="match status" value="1"/>
</dbReference>
<dbReference type="RefSeq" id="WP_220168451.1">
    <property type="nucleotide sequence ID" value="NZ_JAIBOA010000015.1"/>
</dbReference>
<evidence type="ECO:0000256" key="5">
    <source>
        <dbReference type="SAM" id="Phobius"/>
    </source>
</evidence>
<dbReference type="InterPro" id="IPR051201">
    <property type="entry name" value="Chloro_Bact_Ser_Proteases"/>
</dbReference>
<dbReference type="EMBL" id="JAIBOA010000015">
    <property type="protein sequence ID" value="MBW8485222.1"/>
    <property type="molecule type" value="Genomic_DNA"/>
</dbReference>
<keyword evidence="3" id="KW-0378">Hydrolase</keyword>
<dbReference type="SUPFAM" id="SSF50494">
    <property type="entry name" value="Trypsin-like serine proteases"/>
    <property type="match status" value="1"/>
</dbReference>
<evidence type="ECO:0000256" key="2">
    <source>
        <dbReference type="ARBA" id="ARBA00022670"/>
    </source>
</evidence>
<feature type="compositionally biased region" description="Low complexity" evidence="4">
    <location>
        <begin position="234"/>
        <end position="251"/>
    </location>
</feature>
<dbReference type="Pfam" id="PF13365">
    <property type="entry name" value="Trypsin_2"/>
    <property type="match status" value="1"/>
</dbReference>
<evidence type="ECO:0000313" key="6">
    <source>
        <dbReference type="EMBL" id="MBW8485222.1"/>
    </source>
</evidence>
<protein>
    <submittedName>
        <fullName evidence="6">Trypsin-like peptidase domain-containing protein</fullName>
    </submittedName>
</protein>
<keyword evidence="5" id="KW-1133">Transmembrane helix</keyword>
<comment type="similarity">
    <text evidence="1">Belongs to the peptidase S1C family.</text>
</comment>
<evidence type="ECO:0000256" key="1">
    <source>
        <dbReference type="ARBA" id="ARBA00010541"/>
    </source>
</evidence>
<accession>A0ABS7FXS4</accession>
<dbReference type="Gene3D" id="2.40.10.10">
    <property type="entry name" value="Trypsin-like serine proteases"/>
    <property type="match status" value="2"/>
</dbReference>
<dbReference type="InterPro" id="IPR001940">
    <property type="entry name" value="Peptidase_S1C"/>
</dbReference>
<dbReference type="Proteomes" id="UP000774570">
    <property type="component" value="Unassembled WGS sequence"/>
</dbReference>
<sequence>MSEEQGGAPAQHSGAYAGSHTPWTAPHAPNAQYAPWGMEPQAPERQDGPRRGWSLRRKLAAVGAAGALALGAGSAGAAVAVSLVDGNTVYSSPTAVSGASTTGGSTTQVAAAVSPSVVSLQTQDGSGSGIVLRSDGMIMTNAHVVSGATQVSVKFSDGKTATARVLGSDTSTDIAVVQASGVSGLKPITFGDSGSVAVGDAVLAVGSPLGLDGSVTSGIVSALGREIQEESDSQSEQQQGFPGWQGQQSQQRTATTTIKNAIQTDAAINPGNSGGALVNGAGQLIGVNTAIATSGSDSGSIGVGFAIPSATAKAAAETIISAAV</sequence>
<proteinExistence type="inferred from homology"/>
<keyword evidence="5" id="KW-0812">Transmembrane</keyword>
<evidence type="ECO:0000256" key="4">
    <source>
        <dbReference type="SAM" id="MobiDB-lite"/>
    </source>
</evidence>
<dbReference type="InterPro" id="IPR043504">
    <property type="entry name" value="Peptidase_S1_PA_chymotrypsin"/>
</dbReference>
<keyword evidence="7" id="KW-1185">Reference proteome</keyword>
<evidence type="ECO:0000256" key="3">
    <source>
        <dbReference type="ARBA" id="ARBA00022801"/>
    </source>
</evidence>
<feature type="region of interest" description="Disordered" evidence="4">
    <location>
        <begin position="227"/>
        <end position="253"/>
    </location>
</feature>
<keyword evidence="2" id="KW-0645">Protease</keyword>
<name>A0ABS7FXS4_9ACTN</name>
<evidence type="ECO:0000313" key="7">
    <source>
        <dbReference type="Proteomes" id="UP000774570"/>
    </source>
</evidence>
<dbReference type="PRINTS" id="PR00834">
    <property type="entry name" value="PROTEASES2C"/>
</dbReference>
<dbReference type="PANTHER" id="PTHR43343:SF3">
    <property type="entry name" value="PROTEASE DO-LIKE 8, CHLOROPLASTIC"/>
    <property type="match status" value="1"/>
</dbReference>
<feature type="region of interest" description="Disordered" evidence="4">
    <location>
        <begin position="1"/>
        <end position="50"/>
    </location>
</feature>
<feature type="transmembrane region" description="Helical" evidence="5">
    <location>
        <begin position="59"/>
        <end position="84"/>
    </location>
</feature>
<gene>
    <name evidence="6" type="ORF">K1Y72_22775</name>
</gene>
<comment type="caution">
    <text evidence="6">The sequence shown here is derived from an EMBL/GenBank/DDBJ whole genome shotgun (WGS) entry which is preliminary data.</text>
</comment>
<keyword evidence="5" id="KW-0472">Membrane</keyword>
<reference evidence="6 7" key="1">
    <citation type="submission" date="2021-07" db="EMBL/GenBank/DDBJ databases">
        <title>Actinomadura sp. PM05-2 isolated from lichen.</title>
        <authorList>
            <person name="Somphong A."/>
            <person name="Phongsopitanun W."/>
            <person name="Tanasupawat S."/>
            <person name="Peongsungnone V."/>
        </authorList>
    </citation>
    <scope>NUCLEOTIDE SEQUENCE [LARGE SCALE GENOMIC DNA]</scope>
    <source>
        <strain evidence="6 7">PM05-2</strain>
    </source>
</reference>
<organism evidence="6 7">
    <name type="scientific">Actinomadura parmotrematis</name>
    <dbReference type="NCBI Taxonomy" id="2864039"/>
    <lineage>
        <taxon>Bacteria</taxon>
        <taxon>Bacillati</taxon>
        <taxon>Actinomycetota</taxon>
        <taxon>Actinomycetes</taxon>
        <taxon>Streptosporangiales</taxon>
        <taxon>Thermomonosporaceae</taxon>
        <taxon>Actinomadura</taxon>
    </lineage>
</organism>
<dbReference type="InterPro" id="IPR009003">
    <property type="entry name" value="Peptidase_S1_PA"/>
</dbReference>